<comment type="caution">
    <text evidence="1">The sequence shown here is derived from an EMBL/GenBank/DDBJ whole genome shotgun (WGS) entry which is preliminary data.</text>
</comment>
<keyword evidence="2" id="KW-1185">Reference proteome</keyword>
<reference evidence="1 2" key="1">
    <citation type="journal article" date="2016" name="BMC Genomics">
        <title>Comparative genomics reveals Cyclospora cayetanensis possesses coccidia-like metabolism and invasion components but unique surface antigens.</title>
        <authorList>
            <person name="Liu S."/>
            <person name="Wang L."/>
            <person name="Zheng H."/>
            <person name="Xu Z."/>
            <person name="Roellig D.M."/>
            <person name="Li N."/>
            <person name="Frace M.A."/>
            <person name="Tang K."/>
            <person name="Arrowood M.J."/>
            <person name="Moss D.M."/>
            <person name="Zhang L."/>
            <person name="Feng Y."/>
            <person name="Xiao L."/>
        </authorList>
    </citation>
    <scope>NUCLEOTIDE SEQUENCE [LARGE SCALE GENOMIC DNA]</scope>
    <source>
        <strain evidence="1 2">CHN_HEN01</strain>
    </source>
</reference>
<dbReference type="GeneID" id="34621484"/>
<organism evidence="1 2">
    <name type="scientific">Cyclospora cayetanensis</name>
    <dbReference type="NCBI Taxonomy" id="88456"/>
    <lineage>
        <taxon>Eukaryota</taxon>
        <taxon>Sar</taxon>
        <taxon>Alveolata</taxon>
        <taxon>Apicomplexa</taxon>
        <taxon>Conoidasida</taxon>
        <taxon>Coccidia</taxon>
        <taxon>Eucoccidiorida</taxon>
        <taxon>Eimeriorina</taxon>
        <taxon>Eimeriidae</taxon>
        <taxon>Cyclospora</taxon>
    </lineage>
</organism>
<dbReference type="VEuPathDB" id="ToxoDB:cyc_05065"/>
<dbReference type="EMBL" id="JROU02000816">
    <property type="protein sequence ID" value="OEH78217.1"/>
    <property type="molecule type" value="Genomic_DNA"/>
</dbReference>
<protein>
    <submittedName>
        <fullName evidence="1">Uncharacterized protein</fullName>
    </submittedName>
</protein>
<gene>
    <name evidence="1" type="ORF">cyc_05065</name>
</gene>
<dbReference type="VEuPathDB" id="ToxoDB:LOC34621484"/>
<accession>A0A1D3D437</accession>
<sequence length="162" mass="18243">MTREQHLQASCQSIHSEYKQCLATSNRDPRKCADYVPKLRACEKSLNISYCIDETNNLMKCARRPDASVCSKEFLLMRECNRPGGPHLLLTTDAQGAPRYEVQPQLIKQFTALSPDVGPAEAPVRSKPLMQQTIDQLKQQANAKAFDFVPYAWESLRSSPGK</sequence>
<dbReference type="OrthoDB" id="354130at2759"/>
<name>A0A1D3D437_9EIME</name>
<evidence type="ECO:0000313" key="1">
    <source>
        <dbReference type="EMBL" id="OEH78217.1"/>
    </source>
</evidence>
<proteinExistence type="predicted"/>
<evidence type="ECO:0000313" key="2">
    <source>
        <dbReference type="Proteomes" id="UP000095192"/>
    </source>
</evidence>
<dbReference type="Proteomes" id="UP000095192">
    <property type="component" value="Unassembled WGS sequence"/>
</dbReference>
<dbReference type="AlphaFoldDB" id="A0A1D3D437"/>